<evidence type="ECO:0000313" key="2">
    <source>
        <dbReference type="EMBL" id="MBW0460810.1"/>
    </source>
</evidence>
<feature type="compositionally biased region" description="Polar residues" evidence="1">
    <location>
        <begin position="58"/>
        <end position="88"/>
    </location>
</feature>
<name>A0A9Q3GAY9_9BASI</name>
<keyword evidence="3" id="KW-1185">Reference proteome</keyword>
<protein>
    <submittedName>
        <fullName evidence="2">Uncharacterized protein</fullName>
    </submittedName>
</protein>
<comment type="caution">
    <text evidence="2">The sequence shown here is derived from an EMBL/GenBank/DDBJ whole genome shotgun (WGS) entry which is preliminary data.</text>
</comment>
<organism evidence="2 3">
    <name type="scientific">Austropuccinia psidii MF-1</name>
    <dbReference type="NCBI Taxonomy" id="1389203"/>
    <lineage>
        <taxon>Eukaryota</taxon>
        <taxon>Fungi</taxon>
        <taxon>Dikarya</taxon>
        <taxon>Basidiomycota</taxon>
        <taxon>Pucciniomycotina</taxon>
        <taxon>Pucciniomycetes</taxon>
        <taxon>Pucciniales</taxon>
        <taxon>Sphaerophragmiaceae</taxon>
        <taxon>Austropuccinia</taxon>
    </lineage>
</organism>
<reference evidence="2" key="1">
    <citation type="submission" date="2021-03" db="EMBL/GenBank/DDBJ databases">
        <title>Draft genome sequence of rust myrtle Austropuccinia psidii MF-1, a brazilian biotype.</title>
        <authorList>
            <person name="Quecine M.C."/>
            <person name="Pachon D.M.R."/>
            <person name="Bonatelli M.L."/>
            <person name="Correr F.H."/>
            <person name="Franceschini L.M."/>
            <person name="Leite T.F."/>
            <person name="Margarido G.R.A."/>
            <person name="Almeida C.A."/>
            <person name="Ferrarezi J.A."/>
            <person name="Labate C.A."/>
        </authorList>
    </citation>
    <scope>NUCLEOTIDE SEQUENCE</scope>
    <source>
        <strain evidence="2">MF-1</strain>
    </source>
</reference>
<dbReference type="EMBL" id="AVOT02000061">
    <property type="protein sequence ID" value="MBW0460810.1"/>
    <property type="molecule type" value="Genomic_DNA"/>
</dbReference>
<dbReference type="AlphaFoldDB" id="A0A9Q3GAY9"/>
<sequence length="88" mass="9690">MGGFFLVQTIYGGNSGQENDFFKDVLKNTSSSPTPLRHPHGDHSLDNGFPLIDHNGGQHPNSHSEPQQPVAQRTLHQQNDFASTLSRP</sequence>
<evidence type="ECO:0000313" key="3">
    <source>
        <dbReference type="Proteomes" id="UP000765509"/>
    </source>
</evidence>
<feature type="region of interest" description="Disordered" evidence="1">
    <location>
        <begin position="25"/>
        <end position="88"/>
    </location>
</feature>
<dbReference type="Proteomes" id="UP000765509">
    <property type="component" value="Unassembled WGS sequence"/>
</dbReference>
<gene>
    <name evidence="2" type="ORF">O181_000525</name>
</gene>
<proteinExistence type="predicted"/>
<accession>A0A9Q3GAY9</accession>
<evidence type="ECO:0000256" key="1">
    <source>
        <dbReference type="SAM" id="MobiDB-lite"/>
    </source>
</evidence>